<feature type="compositionally biased region" description="Basic and acidic residues" evidence="1">
    <location>
        <begin position="117"/>
        <end position="132"/>
    </location>
</feature>
<name>A0ABT4T6G2_9ACTN</name>
<dbReference type="EMBL" id="JAPNUD010000112">
    <property type="protein sequence ID" value="MDA0644854.1"/>
    <property type="molecule type" value="Genomic_DNA"/>
</dbReference>
<organism evidence="2 3">
    <name type="scientific">Nonomuraea ferruginea</name>
    <dbReference type="NCBI Taxonomy" id="46174"/>
    <lineage>
        <taxon>Bacteria</taxon>
        <taxon>Bacillati</taxon>
        <taxon>Actinomycetota</taxon>
        <taxon>Actinomycetes</taxon>
        <taxon>Streptosporangiales</taxon>
        <taxon>Streptosporangiaceae</taxon>
        <taxon>Nonomuraea</taxon>
    </lineage>
</organism>
<dbReference type="Proteomes" id="UP001212498">
    <property type="component" value="Unassembled WGS sequence"/>
</dbReference>
<evidence type="ECO:0000256" key="1">
    <source>
        <dbReference type="SAM" id="MobiDB-lite"/>
    </source>
</evidence>
<evidence type="ECO:0000313" key="3">
    <source>
        <dbReference type="Proteomes" id="UP001212498"/>
    </source>
</evidence>
<feature type="region of interest" description="Disordered" evidence="1">
    <location>
        <begin position="56"/>
        <end position="160"/>
    </location>
</feature>
<comment type="caution">
    <text evidence="2">The sequence shown here is derived from an EMBL/GenBank/DDBJ whole genome shotgun (WGS) entry which is preliminary data.</text>
</comment>
<keyword evidence="3" id="KW-1185">Reference proteome</keyword>
<evidence type="ECO:0000313" key="2">
    <source>
        <dbReference type="EMBL" id="MDA0644854.1"/>
    </source>
</evidence>
<protein>
    <submittedName>
        <fullName evidence="2">Uncharacterized protein</fullName>
    </submittedName>
</protein>
<proteinExistence type="predicted"/>
<dbReference type="RefSeq" id="WP_271278692.1">
    <property type="nucleotide sequence ID" value="NZ_BAABFD010000007.1"/>
</dbReference>
<dbReference type="Gene3D" id="3.40.830.10">
    <property type="entry name" value="LigB-like"/>
    <property type="match status" value="1"/>
</dbReference>
<accession>A0ABT4T6G2</accession>
<feature type="compositionally biased region" description="Gly residues" evidence="1">
    <location>
        <begin position="144"/>
        <end position="160"/>
    </location>
</feature>
<reference evidence="2 3" key="1">
    <citation type="submission" date="2022-11" db="EMBL/GenBank/DDBJ databases">
        <title>Nonomuraea corallina sp. nov., a new species of the genus Nonomuraea isolated from sea side sediment in Thai sea.</title>
        <authorList>
            <person name="Ngamcharungchit C."/>
            <person name="Matsumoto A."/>
            <person name="Suriyachadkun C."/>
            <person name="Panbangred W."/>
            <person name="Inahashi Y."/>
            <person name="Intra B."/>
        </authorList>
    </citation>
    <scope>NUCLEOTIDE SEQUENCE [LARGE SCALE GENOMIC DNA]</scope>
    <source>
        <strain evidence="2 3">DSM 43553</strain>
    </source>
</reference>
<sequence>MIVAAATVPGAPLLLPGVTGGPVREVAKAREAMAAAVTALLDQGAEEIVVVGGAPATRPFPPDAPGPEQRVAPGWRRPHHDRRSAPDGRRGGAGASPEVPGGPEKRVAPGSPGRRWPRLDHRPAPNGRRGDEVLPEGAYSEVSGPGGESVPGSAGSGGRDGAGVAVEDLLPVSLAVGRSLLGGCPVPWTLRGVGRDESRDRCLELGLELREGGRPAGLLVVADGSARRSEKAPGHLDPSAIGLDARIGAALTAADAGALLRLDPAACERALVAGRAAWQVMAAACEDRPWQAQVLYEEDPFGVAYWVVTWT</sequence>
<gene>
    <name evidence="2" type="ORF">OUY24_29875</name>
</gene>